<feature type="transmembrane region" description="Helical" evidence="1">
    <location>
        <begin position="21"/>
        <end position="38"/>
    </location>
</feature>
<feature type="transmembrane region" description="Helical" evidence="1">
    <location>
        <begin position="150"/>
        <end position="170"/>
    </location>
</feature>
<protein>
    <submittedName>
        <fullName evidence="2">Uncharacterized protein</fullName>
    </submittedName>
</protein>
<feature type="transmembrane region" description="Helical" evidence="1">
    <location>
        <begin position="223"/>
        <end position="240"/>
    </location>
</feature>
<feature type="transmembrane region" description="Helical" evidence="1">
    <location>
        <begin position="182"/>
        <end position="203"/>
    </location>
</feature>
<name>A0A5B0WT74_9GAMM</name>
<proteinExistence type="predicted"/>
<dbReference type="EMBL" id="VTUX01000007">
    <property type="protein sequence ID" value="KAA1189515.1"/>
    <property type="molecule type" value="Genomic_DNA"/>
</dbReference>
<evidence type="ECO:0000313" key="3">
    <source>
        <dbReference type="Proteomes" id="UP000323708"/>
    </source>
</evidence>
<keyword evidence="1" id="KW-0472">Membrane</keyword>
<keyword evidence="1" id="KW-1133">Transmembrane helix</keyword>
<dbReference type="RefSeq" id="WP_149612126.1">
    <property type="nucleotide sequence ID" value="NZ_VTUX01000007.1"/>
</dbReference>
<gene>
    <name evidence="2" type="ORF">F0M18_14245</name>
</gene>
<dbReference type="AlphaFoldDB" id="A0A5B0WT74"/>
<accession>A0A5B0WT74</accession>
<organism evidence="2 3">
    <name type="scientific">Pseudohalioglobus sediminis</name>
    <dbReference type="NCBI Taxonomy" id="2606449"/>
    <lineage>
        <taxon>Bacteria</taxon>
        <taxon>Pseudomonadati</taxon>
        <taxon>Pseudomonadota</taxon>
        <taxon>Gammaproteobacteria</taxon>
        <taxon>Cellvibrionales</taxon>
        <taxon>Halieaceae</taxon>
        <taxon>Pseudohalioglobus</taxon>
    </lineage>
</organism>
<keyword evidence="3" id="KW-1185">Reference proteome</keyword>
<dbReference type="Proteomes" id="UP000323708">
    <property type="component" value="Unassembled WGS sequence"/>
</dbReference>
<feature type="transmembrane region" description="Helical" evidence="1">
    <location>
        <begin position="58"/>
        <end position="75"/>
    </location>
</feature>
<sequence>MDMTRRNLELLYKQIIQLKPYVMVILLGIIASYSVYIVYDAYTVGDLFGREDSIVENLGALCFFLTSIVALFIFLRTRNIFFLLLCLVFFLGAGEEVSWGQRIFNFETPAAMKEMNVQGEFNLHNIEIFNSANFDKTYKQGLEKLLTINFLYKLFWASWCIILPLLVFNFDALNRLATKIRLPIPPIAIGVFFAVNWLTFKSLDSVILPRGHSAHYYAASKEIYESLSAFIFLVLMVYFYRQVESSARAEHGEEAVQASTET</sequence>
<evidence type="ECO:0000313" key="2">
    <source>
        <dbReference type="EMBL" id="KAA1189515.1"/>
    </source>
</evidence>
<reference evidence="2 3" key="1">
    <citation type="submission" date="2019-09" db="EMBL/GenBank/DDBJ databases">
        <authorList>
            <person name="Chen X.-Y."/>
        </authorList>
    </citation>
    <scope>NUCLEOTIDE SEQUENCE [LARGE SCALE GENOMIC DNA]</scope>
    <source>
        <strain evidence="2 3">NY5</strain>
    </source>
</reference>
<evidence type="ECO:0000256" key="1">
    <source>
        <dbReference type="SAM" id="Phobius"/>
    </source>
</evidence>
<comment type="caution">
    <text evidence="2">The sequence shown here is derived from an EMBL/GenBank/DDBJ whole genome shotgun (WGS) entry which is preliminary data.</text>
</comment>
<keyword evidence="1" id="KW-0812">Transmembrane</keyword>
<feature type="transmembrane region" description="Helical" evidence="1">
    <location>
        <begin position="80"/>
        <end position="99"/>
    </location>
</feature>